<keyword evidence="1" id="KW-0812">Transmembrane</keyword>
<gene>
    <name evidence="2" type="ORF">IPZ78_11240</name>
</gene>
<name>A0ABS7Z9X0_9SPHI</name>
<reference evidence="2" key="1">
    <citation type="submission" date="2020-10" db="EMBL/GenBank/DDBJ databases">
        <authorList>
            <person name="Lu T."/>
            <person name="Wang Q."/>
            <person name="Han X."/>
        </authorList>
    </citation>
    <scope>NUCLEOTIDE SEQUENCE</scope>
    <source>
        <strain evidence="2">WQ 366</strain>
    </source>
</reference>
<evidence type="ECO:0000313" key="3">
    <source>
        <dbReference type="Proteomes" id="UP001165302"/>
    </source>
</evidence>
<feature type="transmembrane region" description="Helical" evidence="1">
    <location>
        <begin position="129"/>
        <end position="145"/>
    </location>
</feature>
<comment type="caution">
    <text evidence="2">The sequence shown here is derived from an EMBL/GenBank/DDBJ whole genome shotgun (WGS) entry which is preliminary data.</text>
</comment>
<feature type="transmembrane region" description="Helical" evidence="1">
    <location>
        <begin position="98"/>
        <end position="117"/>
    </location>
</feature>
<feature type="transmembrane region" description="Helical" evidence="1">
    <location>
        <begin position="60"/>
        <end position="86"/>
    </location>
</feature>
<proteinExistence type="predicted"/>
<accession>A0ABS7Z9X0</accession>
<dbReference type="Proteomes" id="UP001165302">
    <property type="component" value="Unassembled WGS sequence"/>
</dbReference>
<feature type="transmembrane region" description="Helical" evidence="1">
    <location>
        <begin position="36"/>
        <end position="53"/>
    </location>
</feature>
<keyword evidence="1" id="KW-0472">Membrane</keyword>
<evidence type="ECO:0000313" key="2">
    <source>
        <dbReference type="EMBL" id="MCA5005724.1"/>
    </source>
</evidence>
<feature type="transmembrane region" description="Helical" evidence="1">
    <location>
        <begin position="157"/>
        <end position="175"/>
    </location>
</feature>
<dbReference type="EMBL" id="JADEYP010000020">
    <property type="protein sequence ID" value="MCA5005724.1"/>
    <property type="molecule type" value="Genomic_DNA"/>
</dbReference>
<dbReference type="RefSeq" id="WP_225553732.1">
    <property type="nucleotide sequence ID" value="NZ_JADEYP010000020.1"/>
</dbReference>
<organism evidence="2 3">
    <name type="scientific">Sphingobacterium bovistauri</name>
    <dbReference type="NCBI Taxonomy" id="2781959"/>
    <lineage>
        <taxon>Bacteria</taxon>
        <taxon>Pseudomonadati</taxon>
        <taxon>Bacteroidota</taxon>
        <taxon>Sphingobacteriia</taxon>
        <taxon>Sphingobacteriales</taxon>
        <taxon>Sphingobacteriaceae</taxon>
        <taxon>Sphingobacterium</taxon>
    </lineage>
</organism>
<evidence type="ECO:0000256" key="1">
    <source>
        <dbReference type="SAM" id="Phobius"/>
    </source>
</evidence>
<keyword evidence="3" id="KW-1185">Reference proteome</keyword>
<sequence>MKQIILLLKRPEYLLELSVFIPILFVVFIAGSVDSGPFFVPIFYGLYLSFLYKDRLRNQFLFFVVPIVFFVIFITIGGLLLISKFIDSSVSIKNENVFLVSLLTCLVGGWCSWLILFTLKLLFRVRLKIIYFIISAILVAPPYLMDLSPTQEATSGYFYLIWNAGMSVVVCLMFFDKNVYSKSRKI</sequence>
<protein>
    <submittedName>
        <fullName evidence="2">Uncharacterized protein</fullName>
    </submittedName>
</protein>
<keyword evidence="1" id="KW-1133">Transmembrane helix</keyword>
<feature type="transmembrane region" description="Helical" evidence="1">
    <location>
        <begin position="12"/>
        <end position="30"/>
    </location>
</feature>